<keyword evidence="1" id="KW-0396">Initiation factor</keyword>
<dbReference type="GO" id="GO:0016281">
    <property type="term" value="C:eukaryotic translation initiation factor 4F complex"/>
    <property type="evidence" value="ECO:0007669"/>
    <property type="project" value="TreeGrafter"/>
</dbReference>
<protein>
    <recommendedName>
        <fullName evidence="3">MIF4G domain-containing protein</fullName>
    </recommendedName>
</protein>
<keyword evidence="2" id="KW-0648">Protein biosynthesis</keyword>
<comment type="caution">
    <text evidence="4">The sequence shown here is derived from an EMBL/GenBank/DDBJ whole genome shotgun (WGS) entry which is preliminary data.</text>
</comment>
<evidence type="ECO:0000313" key="5">
    <source>
        <dbReference type="Proteomes" id="UP000708208"/>
    </source>
</evidence>
<dbReference type="GO" id="GO:0003743">
    <property type="term" value="F:translation initiation factor activity"/>
    <property type="evidence" value="ECO:0007669"/>
    <property type="project" value="UniProtKB-KW"/>
</dbReference>
<dbReference type="GO" id="GO:0003729">
    <property type="term" value="F:mRNA binding"/>
    <property type="evidence" value="ECO:0007669"/>
    <property type="project" value="TreeGrafter"/>
</dbReference>
<evidence type="ECO:0000259" key="3">
    <source>
        <dbReference type="SMART" id="SM00543"/>
    </source>
</evidence>
<evidence type="ECO:0000313" key="4">
    <source>
        <dbReference type="EMBL" id="CAG7832149.1"/>
    </source>
</evidence>
<feature type="domain" description="MIF4G" evidence="3">
    <location>
        <begin position="67"/>
        <end position="278"/>
    </location>
</feature>
<name>A0A8J2LFQ6_9HEXA</name>
<reference evidence="4" key="1">
    <citation type="submission" date="2021-06" db="EMBL/GenBank/DDBJ databases">
        <authorList>
            <person name="Hodson N. C."/>
            <person name="Mongue J. A."/>
            <person name="Jaron S. K."/>
        </authorList>
    </citation>
    <scope>NUCLEOTIDE SEQUENCE</scope>
</reference>
<dbReference type="InterPro" id="IPR003890">
    <property type="entry name" value="MIF4G-like_typ-3"/>
</dbReference>
<dbReference type="AlphaFoldDB" id="A0A8J2LFQ6"/>
<proteinExistence type="predicted"/>
<evidence type="ECO:0000256" key="2">
    <source>
        <dbReference type="ARBA" id="ARBA00022917"/>
    </source>
</evidence>
<gene>
    <name evidence="4" type="ORF">AFUS01_LOCUS41852</name>
</gene>
<dbReference type="SMART" id="SM00543">
    <property type="entry name" value="MIF4G"/>
    <property type="match status" value="2"/>
</dbReference>
<feature type="domain" description="MIF4G" evidence="3">
    <location>
        <begin position="358"/>
        <end position="542"/>
    </location>
</feature>
<dbReference type="Pfam" id="PF02854">
    <property type="entry name" value="MIF4G"/>
    <property type="match status" value="2"/>
</dbReference>
<dbReference type="Proteomes" id="UP000708208">
    <property type="component" value="Unassembled WGS sequence"/>
</dbReference>
<organism evidence="4 5">
    <name type="scientific">Allacma fusca</name>
    <dbReference type="NCBI Taxonomy" id="39272"/>
    <lineage>
        <taxon>Eukaryota</taxon>
        <taxon>Metazoa</taxon>
        <taxon>Ecdysozoa</taxon>
        <taxon>Arthropoda</taxon>
        <taxon>Hexapoda</taxon>
        <taxon>Collembola</taxon>
        <taxon>Symphypleona</taxon>
        <taxon>Sminthuridae</taxon>
        <taxon>Allacma</taxon>
    </lineage>
</organism>
<dbReference type="PANTHER" id="PTHR23253">
    <property type="entry name" value="EUKARYOTIC TRANSLATION INITIATION FACTOR 4 GAMMA"/>
    <property type="match status" value="1"/>
</dbReference>
<accession>A0A8J2LFQ6</accession>
<evidence type="ECO:0000256" key="1">
    <source>
        <dbReference type="ARBA" id="ARBA00022540"/>
    </source>
</evidence>
<sequence>MNVELDVLNCRSPSESAVNPRRGKITSSSCKKSLEMSSLETEETAKFNSLDMRPHKFPAKNERDVLLRKVRSVLNKISSVNFHRLRKRWLNLIPSSVEQITEVLQLVVAKALDDPQYMNIYARLMGYVVNRRAPNSGSKIRSILHSQVHQELQKICTDKEIAKFSQSMEQEWIARRKNVTLHRFIAELYVENACSSRYLTERVEEIVTGYNHPENADESLECLCVVLTFAGQKLEETRKEWMDELVSSKLNLKESEKHAISKRIQFMVLDLLEMRSNSWAPHNKWWAPSVKIQNDGSGKETFSSATSMDGEEKSSLKTAENLYLDSTVMVTAGIATASRQRSSGKKFGGYRSARPEKTKTLQAILNKVTASTLTQMAEYMRGVLSSDPGILVTSISTILRKAISEPSYVQVYVKLISVAGDLYPDLEKTVSAEVIRAVEEDTKSLGGIRLLAELFNADIVACEDVQKMIQVLLVIPGDAHLESLCNLIFLTGKKLEAELKDVDSGANFLDPVLDKMLERANRCFYNRLKCFILDIFDLRKNEWVPLRPLNYIHPCMVDPLKKPYDIGSIIRIIAKHGLTNANVVRASLCSRSIAEKFVFEALDWAIQDGGEEASKLITCCLKIVMKEKCLADVRPRLQLIVGKLVHHMALLKGKNKNSDTWLAFGRIMDELYSQ</sequence>
<keyword evidence="5" id="KW-1185">Reference proteome</keyword>
<dbReference type="EMBL" id="CAJVCH010563745">
    <property type="protein sequence ID" value="CAG7832149.1"/>
    <property type="molecule type" value="Genomic_DNA"/>
</dbReference>
<dbReference type="PANTHER" id="PTHR23253:SF9">
    <property type="entry name" value="EUKARYOTIC TRANSLATION INITIATION FACTOR 4 GAMMA 2"/>
    <property type="match status" value="1"/>
</dbReference>
<dbReference type="OrthoDB" id="514777at2759"/>